<protein>
    <submittedName>
        <fullName evidence="1">Uncharacterized protein</fullName>
    </submittedName>
</protein>
<evidence type="ECO:0000313" key="1">
    <source>
        <dbReference type="EMBL" id="MBB2902133.1"/>
    </source>
</evidence>
<gene>
    <name evidence="1" type="ORF">FHR75_002948</name>
</gene>
<sequence>MPITSEPVRRPPGASPTERAALARELAATDVDLRDPAATTAVLDLLTAVHGLLSRP</sequence>
<name>A0A7W4XXN7_KINRA</name>
<reference evidence="1 2" key="2">
    <citation type="submission" date="2020-08" db="EMBL/GenBank/DDBJ databases">
        <authorList>
            <person name="Partida-Martinez L."/>
            <person name="Huntemann M."/>
            <person name="Clum A."/>
            <person name="Wang J."/>
            <person name="Palaniappan K."/>
            <person name="Ritter S."/>
            <person name="Chen I.-M."/>
            <person name="Stamatis D."/>
            <person name="Reddy T."/>
            <person name="O'Malley R."/>
            <person name="Daum C."/>
            <person name="Shapiro N."/>
            <person name="Ivanova N."/>
            <person name="Kyrpides N."/>
            <person name="Woyke T."/>
        </authorList>
    </citation>
    <scope>NUCLEOTIDE SEQUENCE [LARGE SCALE GENOMIC DNA]</scope>
    <source>
        <strain evidence="1 2">AS2.23</strain>
    </source>
</reference>
<reference evidence="1 2" key="1">
    <citation type="submission" date="2020-08" db="EMBL/GenBank/DDBJ databases">
        <title>The Agave Microbiome: Exploring the role of microbial communities in plant adaptations to desert environments.</title>
        <authorList>
            <person name="Partida-Martinez L.P."/>
        </authorList>
    </citation>
    <scope>NUCLEOTIDE SEQUENCE [LARGE SCALE GENOMIC DNA]</scope>
    <source>
        <strain evidence="1 2">AS2.23</strain>
    </source>
</reference>
<accession>A0A7W4XXN7</accession>
<evidence type="ECO:0000313" key="2">
    <source>
        <dbReference type="Proteomes" id="UP000533269"/>
    </source>
</evidence>
<proteinExistence type="predicted"/>
<dbReference type="RefSeq" id="WP_157873611.1">
    <property type="nucleotide sequence ID" value="NZ_JACHVY010000002.1"/>
</dbReference>
<comment type="caution">
    <text evidence="1">The sequence shown here is derived from an EMBL/GenBank/DDBJ whole genome shotgun (WGS) entry which is preliminary data.</text>
</comment>
<dbReference type="AlphaFoldDB" id="A0A7W4XXN7"/>
<dbReference type="Proteomes" id="UP000533269">
    <property type="component" value="Unassembled WGS sequence"/>
</dbReference>
<dbReference type="EMBL" id="JACHVY010000002">
    <property type="protein sequence ID" value="MBB2902133.1"/>
    <property type="molecule type" value="Genomic_DNA"/>
</dbReference>
<organism evidence="1 2">
    <name type="scientific">Kineococcus radiotolerans</name>
    <dbReference type="NCBI Taxonomy" id="131568"/>
    <lineage>
        <taxon>Bacteria</taxon>
        <taxon>Bacillati</taxon>
        <taxon>Actinomycetota</taxon>
        <taxon>Actinomycetes</taxon>
        <taxon>Kineosporiales</taxon>
        <taxon>Kineosporiaceae</taxon>
        <taxon>Kineococcus</taxon>
    </lineage>
</organism>